<accession>A0A2P2FM35</accession>
<dbReference type="EMBL" id="JFBM01000030">
    <property type="protein sequence ID" value="KFU77786.1"/>
    <property type="molecule type" value="Genomic_DNA"/>
</dbReference>
<name>A0A2P2FM35_AMYLU</name>
<dbReference type="Proteomes" id="UP000256220">
    <property type="component" value="Unassembled WGS sequence"/>
</dbReference>
<organism evidence="1 2">
    <name type="scientific">Amycolatopsis lurida NRRL 2430</name>
    <dbReference type="NCBI Taxonomy" id="1460371"/>
    <lineage>
        <taxon>Bacteria</taxon>
        <taxon>Bacillati</taxon>
        <taxon>Actinomycetota</taxon>
        <taxon>Actinomycetes</taxon>
        <taxon>Pseudonocardiales</taxon>
        <taxon>Pseudonocardiaceae</taxon>
        <taxon>Amycolatopsis</taxon>
    </lineage>
</organism>
<gene>
    <name evidence="1" type="ORF">BB31_29410</name>
</gene>
<evidence type="ECO:0000313" key="1">
    <source>
        <dbReference type="EMBL" id="KFU77786.1"/>
    </source>
</evidence>
<keyword evidence="2" id="KW-1185">Reference proteome</keyword>
<comment type="caution">
    <text evidence="1">The sequence shown here is derived from an EMBL/GenBank/DDBJ whole genome shotgun (WGS) entry which is preliminary data.</text>
</comment>
<dbReference type="RefSeq" id="WP_034317586.1">
    <property type="nucleotide sequence ID" value="NZ_JFBM01000030.1"/>
</dbReference>
<sequence length="144" mass="15364">MTVPFGDLVALARAMVAQARATSPAGVPDDGETAATVAALLTAEPRNEAQILAIVTVIVRDSLADPFRETTANRWRSLLPSWVQPQLIGSTVNRLRAAGLLVHTGRYVRSTDSTGRNVGKLQAVYAFDSEALRDHEPQAQATAS</sequence>
<proteinExistence type="predicted"/>
<reference evidence="1 2" key="1">
    <citation type="journal article" date="2014" name="Genome Announc.">
        <title>Draft Genome Sequence of Amycolatopsis lurida NRRL 2430, Producer of the Glycopeptide Family Antibiotic Ristocetin.</title>
        <authorList>
            <person name="Kwun M.J."/>
            <person name="Hong H.J."/>
        </authorList>
    </citation>
    <scope>NUCLEOTIDE SEQUENCE [LARGE SCALE GENOMIC DNA]</scope>
    <source>
        <strain evidence="1 2">NRRL 2430</strain>
    </source>
</reference>
<dbReference type="AlphaFoldDB" id="A0A2P2FM35"/>
<protein>
    <submittedName>
        <fullName evidence="1">Uncharacterized protein</fullName>
    </submittedName>
</protein>
<evidence type="ECO:0000313" key="2">
    <source>
        <dbReference type="Proteomes" id="UP000256220"/>
    </source>
</evidence>